<dbReference type="InterPro" id="IPR008969">
    <property type="entry name" value="CarboxyPept-like_regulatory"/>
</dbReference>
<protein>
    <submittedName>
        <fullName evidence="10">MFS transporter</fullName>
    </submittedName>
</protein>
<feature type="transmembrane region" description="Helical" evidence="8">
    <location>
        <begin position="204"/>
        <end position="224"/>
    </location>
</feature>
<gene>
    <name evidence="10" type="ORF">WCD58_12635</name>
</gene>
<dbReference type="PANTHER" id="PTHR42718">
    <property type="entry name" value="MAJOR FACILITATOR SUPERFAMILY MULTIDRUG TRANSPORTER MFSC"/>
    <property type="match status" value="1"/>
</dbReference>
<feature type="transmembrane region" description="Helical" evidence="8">
    <location>
        <begin position="57"/>
        <end position="77"/>
    </location>
</feature>
<feature type="transmembrane region" description="Helical" evidence="8">
    <location>
        <begin position="147"/>
        <end position="167"/>
    </location>
</feature>
<evidence type="ECO:0000256" key="5">
    <source>
        <dbReference type="ARBA" id="ARBA00022692"/>
    </source>
</evidence>
<keyword evidence="4" id="KW-1003">Cell membrane</keyword>
<feature type="transmembrane region" description="Helical" evidence="8">
    <location>
        <begin position="349"/>
        <end position="378"/>
    </location>
</feature>
<dbReference type="Gene3D" id="1.20.1720.10">
    <property type="entry name" value="Multidrug resistance protein D"/>
    <property type="match status" value="1"/>
</dbReference>
<evidence type="ECO:0000313" key="10">
    <source>
        <dbReference type="EMBL" id="MEJ2862010.1"/>
    </source>
</evidence>
<keyword evidence="3" id="KW-0813">Transport</keyword>
<comment type="similarity">
    <text evidence="2">Belongs to the major facilitator superfamily. EmrB family.</text>
</comment>
<sequence length="508" mass="53405">MTDTAVPDQQQRTSRSGLLLAVLVGSAFVMILNETILSVALRDLTVDLGVSTTTVQWLTSGFLLTMAVVIPTTGYLLERFTPRTIFLISLSLFSVGTLVSALAPGFAVLLVGRVIQAAGTAVMIPMLMTTVMRLVPPERRGQTMGTITIVIAVAPAVGPTIGGAVLEYLGWRWMFWLVLPLSVAALLVGARWMHLPTTTRRVPLDLLSVLLSAIGFAGLLYGLSSIGESGGGEHPVPPWVPIVVGVVALVVFVARQLRLQRRDRALLDLRPFTRRAFSVAILLSIPLFMSLIGAAAVLLPLYLQTVLGTSTFVSGLAVLPGGLVLGALGRPVGALFDRYGARPLVIPGAVAMATSLWLFASLGAGSPLYAVIGIHVLLTGAPDAPGIRSAFVVAGCLGVVALVVALFVKGRSRTPEPAVAPEPEVEASDERLVLSGTVEGPAEAVVTLVDTDGRQHGHASTTGGRYRLPVPEAGTWLVIVSAPGHSPQARRLEVRGDDLAHDLTLTAR</sequence>
<evidence type="ECO:0000256" key="3">
    <source>
        <dbReference type="ARBA" id="ARBA00022448"/>
    </source>
</evidence>
<dbReference type="PRINTS" id="PR01036">
    <property type="entry name" value="TCRTETB"/>
</dbReference>
<dbReference type="Pfam" id="PF07690">
    <property type="entry name" value="MFS_1"/>
    <property type="match status" value="1"/>
</dbReference>
<evidence type="ECO:0000313" key="11">
    <source>
        <dbReference type="Proteomes" id="UP001369736"/>
    </source>
</evidence>
<feature type="domain" description="Major facilitator superfamily (MFS) profile" evidence="9">
    <location>
        <begin position="19"/>
        <end position="508"/>
    </location>
</feature>
<feature type="transmembrane region" description="Helical" evidence="8">
    <location>
        <begin position="18"/>
        <end position="37"/>
    </location>
</feature>
<dbReference type="EMBL" id="JBBEGM010000004">
    <property type="protein sequence ID" value="MEJ2862010.1"/>
    <property type="molecule type" value="Genomic_DNA"/>
</dbReference>
<feature type="transmembrane region" description="Helical" evidence="8">
    <location>
        <begin position="236"/>
        <end position="255"/>
    </location>
</feature>
<name>A0ABU8M3T0_9PSEU</name>
<keyword evidence="7 8" id="KW-0472">Membrane</keyword>
<dbReference type="PROSITE" id="PS50850">
    <property type="entry name" value="MFS"/>
    <property type="match status" value="1"/>
</dbReference>
<dbReference type="PANTHER" id="PTHR42718:SF9">
    <property type="entry name" value="MAJOR FACILITATOR SUPERFAMILY MULTIDRUG TRANSPORTER MFSC"/>
    <property type="match status" value="1"/>
</dbReference>
<feature type="transmembrane region" description="Helical" evidence="8">
    <location>
        <begin position="309"/>
        <end position="328"/>
    </location>
</feature>
<evidence type="ECO:0000256" key="1">
    <source>
        <dbReference type="ARBA" id="ARBA00004651"/>
    </source>
</evidence>
<keyword evidence="11" id="KW-1185">Reference proteome</keyword>
<organism evidence="10 11">
    <name type="scientific">Actinomycetospora flava</name>
    <dbReference type="NCBI Taxonomy" id="3129232"/>
    <lineage>
        <taxon>Bacteria</taxon>
        <taxon>Bacillati</taxon>
        <taxon>Actinomycetota</taxon>
        <taxon>Actinomycetes</taxon>
        <taxon>Pseudonocardiales</taxon>
        <taxon>Pseudonocardiaceae</taxon>
        <taxon>Actinomycetospora</taxon>
    </lineage>
</organism>
<dbReference type="SUPFAM" id="SSF49464">
    <property type="entry name" value="Carboxypeptidase regulatory domain-like"/>
    <property type="match status" value="1"/>
</dbReference>
<dbReference type="SUPFAM" id="SSF103473">
    <property type="entry name" value="MFS general substrate transporter"/>
    <property type="match status" value="1"/>
</dbReference>
<evidence type="ECO:0000256" key="4">
    <source>
        <dbReference type="ARBA" id="ARBA00022475"/>
    </source>
</evidence>
<dbReference type="InterPro" id="IPR036259">
    <property type="entry name" value="MFS_trans_sf"/>
</dbReference>
<evidence type="ECO:0000256" key="7">
    <source>
        <dbReference type="ARBA" id="ARBA00023136"/>
    </source>
</evidence>
<dbReference type="Gene3D" id="1.20.1250.20">
    <property type="entry name" value="MFS general substrate transporter like domains"/>
    <property type="match status" value="1"/>
</dbReference>
<keyword evidence="5 8" id="KW-0812">Transmembrane</keyword>
<evidence type="ECO:0000259" key="9">
    <source>
        <dbReference type="PROSITE" id="PS50850"/>
    </source>
</evidence>
<proteinExistence type="inferred from homology"/>
<feature type="transmembrane region" description="Helical" evidence="8">
    <location>
        <begin position="276"/>
        <end position="303"/>
    </location>
</feature>
<accession>A0ABU8M3T0</accession>
<feature type="transmembrane region" description="Helical" evidence="8">
    <location>
        <begin position="84"/>
        <end position="108"/>
    </location>
</feature>
<dbReference type="InterPro" id="IPR020846">
    <property type="entry name" value="MFS_dom"/>
</dbReference>
<feature type="transmembrane region" description="Helical" evidence="8">
    <location>
        <begin position="114"/>
        <end position="135"/>
    </location>
</feature>
<dbReference type="Proteomes" id="UP001369736">
    <property type="component" value="Unassembled WGS sequence"/>
</dbReference>
<evidence type="ECO:0000256" key="6">
    <source>
        <dbReference type="ARBA" id="ARBA00022989"/>
    </source>
</evidence>
<dbReference type="InterPro" id="IPR011701">
    <property type="entry name" value="MFS"/>
</dbReference>
<comment type="subcellular location">
    <subcellularLocation>
        <location evidence="1">Cell membrane</location>
        <topology evidence="1">Multi-pass membrane protein</topology>
    </subcellularLocation>
</comment>
<dbReference type="InterPro" id="IPR004638">
    <property type="entry name" value="EmrB-like"/>
</dbReference>
<comment type="caution">
    <text evidence="10">The sequence shown here is derived from an EMBL/GenBank/DDBJ whole genome shotgun (WGS) entry which is preliminary data.</text>
</comment>
<keyword evidence="6 8" id="KW-1133">Transmembrane helix</keyword>
<feature type="transmembrane region" description="Helical" evidence="8">
    <location>
        <begin position="390"/>
        <end position="408"/>
    </location>
</feature>
<evidence type="ECO:0000256" key="2">
    <source>
        <dbReference type="ARBA" id="ARBA00008537"/>
    </source>
</evidence>
<reference evidence="10 11" key="1">
    <citation type="submission" date="2024-03" db="EMBL/GenBank/DDBJ databases">
        <title>Actinomycetospora sp. OC33-EN07, a novel actinomycete isolated from wild orchid (Aerides multiflora).</title>
        <authorList>
            <person name="Suriyachadkun C."/>
        </authorList>
    </citation>
    <scope>NUCLEOTIDE SEQUENCE [LARGE SCALE GENOMIC DNA]</scope>
    <source>
        <strain evidence="10 11">OC33-EN07</strain>
    </source>
</reference>
<dbReference type="NCBIfam" id="TIGR00711">
    <property type="entry name" value="efflux_EmrB"/>
    <property type="match status" value="1"/>
</dbReference>
<evidence type="ECO:0000256" key="8">
    <source>
        <dbReference type="SAM" id="Phobius"/>
    </source>
</evidence>
<feature type="transmembrane region" description="Helical" evidence="8">
    <location>
        <begin position="173"/>
        <end position="192"/>
    </location>
</feature>